<dbReference type="OrthoDB" id="2395414at2759"/>
<organism evidence="1 2">
    <name type="scientific">Racocetra fulgida</name>
    <dbReference type="NCBI Taxonomy" id="60492"/>
    <lineage>
        <taxon>Eukaryota</taxon>
        <taxon>Fungi</taxon>
        <taxon>Fungi incertae sedis</taxon>
        <taxon>Mucoromycota</taxon>
        <taxon>Glomeromycotina</taxon>
        <taxon>Glomeromycetes</taxon>
        <taxon>Diversisporales</taxon>
        <taxon>Gigasporaceae</taxon>
        <taxon>Racocetra</taxon>
    </lineage>
</organism>
<comment type="caution">
    <text evidence="1">The sequence shown here is derived from an EMBL/GenBank/DDBJ whole genome shotgun (WGS) entry which is preliminary data.</text>
</comment>
<proteinExistence type="predicted"/>
<feature type="non-terminal residue" evidence="1">
    <location>
        <position position="95"/>
    </location>
</feature>
<evidence type="ECO:0000313" key="1">
    <source>
        <dbReference type="EMBL" id="CAG8753768.1"/>
    </source>
</evidence>
<sequence>KKNAVNFDNLYNNITNAETQNEITNQDVITCYYLIKVRSQPSNSVNDDLLQKKKEWALKIYNLFSEIGIEKIQRVKSLTVSSKSKLSQDEINQIL</sequence>
<protein>
    <submittedName>
        <fullName evidence="1">16875_t:CDS:1</fullName>
    </submittedName>
</protein>
<dbReference type="AlphaFoldDB" id="A0A9N9IX36"/>
<dbReference type="EMBL" id="CAJVPZ010037556">
    <property type="protein sequence ID" value="CAG8753768.1"/>
    <property type="molecule type" value="Genomic_DNA"/>
</dbReference>
<dbReference type="Proteomes" id="UP000789396">
    <property type="component" value="Unassembled WGS sequence"/>
</dbReference>
<name>A0A9N9IX36_9GLOM</name>
<gene>
    <name evidence="1" type="ORF">RFULGI_LOCUS13790</name>
</gene>
<keyword evidence="2" id="KW-1185">Reference proteome</keyword>
<evidence type="ECO:0000313" key="2">
    <source>
        <dbReference type="Proteomes" id="UP000789396"/>
    </source>
</evidence>
<feature type="non-terminal residue" evidence="1">
    <location>
        <position position="1"/>
    </location>
</feature>
<accession>A0A9N9IX36</accession>
<reference evidence="1" key="1">
    <citation type="submission" date="2021-06" db="EMBL/GenBank/DDBJ databases">
        <authorList>
            <person name="Kallberg Y."/>
            <person name="Tangrot J."/>
            <person name="Rosling A."/>
        </authorList>
    </citation>
    <scope>NUCLEOTIDE SEQUENCE</scope>
    <source>
        <strain evidence="1">IN212</strain>
    </source>
</reference>